<dbReference type="SUPFAM" id="SSF58104">
    <property type="entry name" value="Methyl-accepting chemotaxis protein (MCP) signaling domain"/>
    <property type="match status" value="1"/>
</dbReference>
<reference evidence="11 12" key="1">
    <citation type="journal article" date="2015" name="Biotechnol. Bioeng.">
        <title>Genome sequence and phenotypic characterization of Caulobacter segnis.</title>
        <authorList>
            <person name="Patel S."/>
            <person name="Fletcher B."/>
            <person name="Scott D.C."/>
            <person name="Ely B."/>
        </authorList>
    </citation>
    <scope>NUCLEOTIDE SEQUENCE [LARGE SCALE GENOMIC DNA]</scope>
    <source>
        <strain evidence="11 12">ERI-2</strain>
    </source>
</reference>
<dbReference type="RefSeq" id="WP_082848552.1">
    <property type="nucleotide sequence ID" value="NZ_LITT01000062.1"/>
</dbReference>
<dbReference type="InterPro" id="IPR053927">
    <property type="entry name" value="FlgK_helical"/>
</dbReference>
<evidence type="ECO:0000313" key="12">
    <source>
        <dbReference type="Proteomes" id="UP000077407"/>
    </source>
</evidence>
<dbReference type="OrthoDB" id="9802553at2"/>
<keyword evidence="11" id="KW-0969">Cilium</keyword>
<evidence type="ECO:0000256" key="3">
    <source>
        <dbReference type="ARBA" id="ARBA00009677"/>
    </source>
</evidence>
<feature type="domain" description="Flagellar basal-body/hook protein C-terminal" evidence="9">
    <location>
        <begin position="665"/>
        <end position="706"/>
    </location>
</feature>
<dbReference type="Pfam" id="PF22638">
    <property type="entry name" value="FlgK_D1"/>
    <property type="match status" value="1"/>
</dbReference>
<protein>
    <recommendedName>
        <fullName evidence="4">Flagellar hook-associated protein 1</fullName>
    </recommendedName>
</protein>
<dbReference type="GO" id="GO:0005198">
    <property type="term" value="F:structural molecule activity"/>
    <property type="evidence" value="ECO:0007669"/>
    <property type="project" value="InterPro"/>
</dbReference>
<dbReference type="AlphaFoldDB" id="A0A162KS24"/>
<evidence type="ECO:0000256" key="1">
    <source>
        <dbReference type="ARBA" id="ARBA00004365"/>
    </source>
</evidence>
<dbReference type="InterPro" id="IPR001444">
    <property type="entry name" value="Flag_bb_rod_N"/>
</dbReference>
<dbReference type="PANTHER" id="PTHR30033:SF1">
    <property type="entry name" value="FLAGELLAR HOOK-ASSOCIATED PROTEIN 1"/>
    <property type="match status" value="1"/>
</dbReference>
<evidence type="ECO:0000256" key="4">
    <source>
        <dbReference type="ARBA" id="ARBA00016244"/>
    </source>
</evidence>
<keyword evidence="11" id="KW-0282">Flagellum</keyword>
<dbReference type="GO" id="GO:0009424">
    <property type="term" value="C:bacterial-type flagellum hook"/>
    <property type="evidence" value="ECO:0007669"/>
    <property type="project" value="InterPro"/>
</dbReference>
<comment type="subcellular location">
    <subcellularLocation>
        <location evidence="1">Bacterial flagellum</location>
    </subcellularLocation>
    <subcellularLocation>
        <location evidence="2">Secreted</location>
    </subcellularLocation>
</comment>
<keyword evidence="5" id="KW-0964">Secreted</keyword>
<evidence type="ECO:0000256" key="5">
    <source>
        <dbReference type="ARBA" id="ARBA00022525"/>
    </source>
</evidence>
<dbReference type="InterPro" id="IPR010930">
    <property type="entry name" value="Flg_bb/hook_C_dom"/>
</dbReference>
<sequence>MPGLFSIFNTAKSGLFSQQTAINVTSHNIANSNTDGYSVQRADMVTTTPYTMPSMDNAAGAGQIGTGVTVDSIERIRDSFLDYQIRVEKGVNGQYKARDKYLSQVENVLGTDTASTGSGISALVQKFFSSWQSLSTSSQNVSTVKEQAYQLTNELNHTYSQISNIKTNTNTEIKNVVVNVNSILGKISKLNQQIKDIKISGQNPNDLLDSRDLLLDQLSSEFGISITNKDYDGIDVTTSNSASIEGDNGSAPLLNGKSLNIVQSDKPDNVATFSYITSICNAVDIKVGSKNKCLGTDGNNYTIDSSGKLYDSSGVNQVNTDIYGNTVAVTVNSNGEIVDASNNKYSISSGKLQMINPSSTNTFTVQKLSTYEVDYCKKGDTLTSTNEVKIYVNMTSDQEKQLDENRVLWCDNDGTAYEVDGSGNVAVDVNSNAITLDGSANATSTNPIDFSQLAIFKPPTGELKGYTSVQNNIDDYQDELNKFAKGLALSVNAIISQSSTWVADNPTGGSAEGGINNFFVNADQKDSSKYSEVDENNITAANITVNVAIMNDPSKIKVDTKYDSKGKSLSTSTDGNRAVAVAQLANSLMNIRSITTDSDRSDLLKDIFTSNSNINNVYSVGQVNGGSTLDNYFNDLVNKVGSHEQEAKQAVDTESVQLQSYTQSRESNSGVSIDEEMTNLIQFQHSYQANAKMISTVDELLDVVINQLKR</sequence>
<organism evidence="11 12">
    <name type="scientific">Clostridium ljungdahlii</name>
    <dbReference type="NCBI Taxonomy" id="1538"/>
    <lineage>
        <taxon>Bacteria</taxon>
        <taxon>Bacillati</taxon>
        <taxon>Bacillota</taxon>
        <taxon>Clostridia</taxon>
        <taxon>Eubacteriales</taxon>
        <taxon>Clostridiaceae</taxon>
        <taxon>Clostridium</taxon>
    </lineage>
</organism>
<dbReference type="Pfam" id="PF00460">
    <property type="entry name" value="Flg_bb_rod"/>
    <property type="match status" value="1"/>
</dbReference>
<proteinExistence type="inferred from homology"/>
<feature type="region of interest" description="Disordered" evidence="7">
    <location>
        <begin position="650"/>
        <end position="671"/>
    </location>
</feature>
<keyword evidence="6" id="KW-0975">Bacterial flagellum</keyword>
<accession>A0A162KS24</accession>
<dbReference type="InterPro" id="IPR002371">
    <property type="entry name" value="FlgK"/>
</dbReference>
<dbReference type="GO" id="GO:0005576">
    <property type="term" value="C:extracellular region"/>
    <property type="evidence" value="ECO:0007669"/>
    <property type="project" value="UniProtKB-SubCell"/>
</dbReference>
<feature type="domain" description="Flagellar basal body rod protein N-terminal" evidence="8">
    <location>
        <begin position="8"/>
        <end position="37"/>
    </location>
</feature>
<dbReference type="SUPFAM" id="SSF64518">
    <property type="entry name" value="Phase 1 flagellin"/>
    <property type="match status" value="1"/>
</dbReference>
<evidence type="ECO:0000256" key="2">
    <source>
        <dbReference type="ARBA" id="ARBA00004613"/>
    </source>
</evidence>
<evidence type="ECO:0000259" key="9">
    <source>
        <dbReference type="Pfam" id="PF06429"/>
    </source>
</evidence>
<name>A0A162KS24_9CLOT</name>
<dbReference type="PATRIC" id="fig|1538.10.peg.3570"/>
<dbReference type="GO" id="GO:0044780">
    <property type="term" value="P:bacterial-type flagellum assembly"/>
    <property type="evidence" value="ECO:0007669"/>
    <property type="project" value="InterPro"/>
</dbReference>
<dbReference type="NCBIfam" id="TIGR02492">
    <property type="entry name" value="flgK_ends"/>
    <property type="match status" value="1"/>
</dbReference>
<gene>
    <name evidence="11" type="primary">flgK</name>
    <name evidence="11" type="ORF">WY13_03494</name>
</gene>
<feature type="compositionally biased region" description="Polar residues" evidence="7">
    <location>
        <begin position="652"/>
        <end position="671"/>
    </location>
</feature>
<comment type="similarity">
    <text evidence="3">Belongs to the flagella basal body rod proteins family.</text>
</comment>
<evidence type="ECO:0000256" key="7">
    <source>
        <dbReference type="SAM" id="MobiDB-lite"/>
    </source>
</evidence>
<evidence type="ECO:0000256" key="6">
    <source>
        <dbReference type="ARBA" id="ARBA00023143"/>
    </source>
</evidence>
<feature type="domain" description="Flagellar hook-associated protein FlgK helical" evidence="10">
    <location>
        <begin position="102"/>
        <end position="245"/>
    </location>
</feature>
<dbReference type="EMBL" id="LITT01000062">
    <property type="protein sequence ID" value="OAA83166.1"/>
    <property type="molecule type" value="Genomic_DNA"/>
</dbReference>
<keyword evidence="11" id="KW-0966">Cell projection</keyword>
<evidence type="ECO:0000259" key="10">
    <source>
        <dbReference type="Pfam" id="PF22638"/>
    </source>
</evidence>
<evidence type="ECO:0000313" key="11">
    <source>
        <dbReference type="EMBL" id="OAA83166.1"/>
    </source>
</evidence>
<comment type="caution">
    <text evidence="11">The sequence shown here is derived from an EMBL/GenBank/DDBJ whole genome shotgun (WGS) entry which is preliminary data.</text>
</comment>
<dbReference type="Proteomes" id="UP000077407">
    <property type="component" value="Unassembled WGS sequence"/>
</dbReference>
<dbReference type="Pfam" id="PF06429">
    <property type="entry name" value="Flg_bbr_C"/>
    <property type="match status" value="1"/>
</dbReference>
<dbReference type="PANTHER" id="PTHR30033">
    <property type="entry name" value="FLAGELLAR HOOK-ASSOCIATED PROTEIN 1"/>
    <property type="match status" value="1"/>
</dbReference>
<evidence type="ECO:0000259" key="8">
    <source>
        <dbReference type="Pfam" id="PF00460"/>
    </source>
</evidence>